<comment type="similarity">
    <text evidence="2 9">Belongs to the snRNP Sm proteins family.</text>
</comment>
<dbReference type="FunFam" id="2.30.30.100:FF:000009">
    <property type="entry name" value="U6 snRNA-associated Sm-like protein LSm2"/>
    <property type="match status" value="1"/>
</dbReference>
<comment type="subcellular location">
    <subcellularLocation>
        <location evidence="1">Nucleus</location>
    </subcellularLocation>
</comment>
<evidence type="ECO:0000256" key="8">
    <source>
        <dbReference type="ARBA" id="ARBA00023274"/>
    </source>
</evidence>
<dbReference type="InterPro" id="IPR001163">
    <property type="entry name" value="Sm_dom_euk/arc"/>
</dbReference>
<dbReference type="PANTHER" id="PTHR13829:SF2">
    <property type="entry name" value="U6 SNRNA-ASSOCIATED SM-LIKE PROTEIN LSM2"/>
    <property type="match status" value="1"/>
</dbReference>
<keyword evidence="6 9" id="KW-0508">mRNA splicing</keyword>
<dbReference type="PROSITE" id="PS52002">
    <property type="entry name" value="SM"/>
    <property type="match status" value="1"/>
</dbReference>
<organism evidence="12">
    <name type="scientific">Octactis speculum</name>
    <dbReference type="NCBI Taxonomy" id="3111310"/>
    <lineage>
        <taxon>Eukaryota</taxon>
        <taxon>Sar</taxon>
        <taxon>Stramenopiles</taxon>
        <taxon>Ochrophyta</taxon>
        <taxon>Dictyochophyceae</taxon>
        <taxon>Dictyochales</taxon>
        <taxon>Dictyochaceae</taxon>
        <taxon>Octactis</taxon>
    </lineage>
</organism>
<evidence type="ECO:0000256" key="5">
    <source>
        <dbReference type="ARBA" id="ARBA00022884"/>
    </source>
</evidence>
<dbReference type="GO" id="GO:0000932">
    <property type="term" value="C:P-body"/>
    <property type="evidence" value="ECO:0007669"/>
    <property type="project" value="TreeGrafter"/>
</dbReference>
<evidence type="ECO:0000256" key="4">
    <source>
        <dbReference type="ARBA" id="ARBA00022728"/>
    </source>
</evidence>
<comment type="function">
    <text evidence="9">Binds specifically to the 3'-terminal U-tract of U6 snRNA.</text>
</comment>
<keyword evidence="5 9" id="KW-0694">RNA-binding</keyword>
<evidence type="ECO:0000256" key="3">
    <source>
        <dbReference type="ARBA" id="ARBA00022664"/>
    </source>
</evidence>
<dbReference type="InterPro" id="IPR010920">
    <property type="entry name" value="LSM_dom_sf"/>
</dbReference>
<keyword evidence="4 9" id="KW-0747">Spliceosome</keyword>
<dbReference type="GO" id="GO:0005688">
    <property type="term" value="C:U6 snRNP"/>
    <property type="evidence" value="ECO:0007669"/>
    <property type="project" value="TreeGrafter"/>
</dbReference>
<feature type="domain" description="Sm" evidence="11">
    <location>
        <begin position="5"/>
        <end position="79"/>
    </location>
</feature>
<dbReference type="SMART" id="SM00651">
    <property type="entry name" value="Sm"/>
    <property type="match status" value="1"/>
</dbReference>
<dbReference type="Gene3D" id="2.30.30.100">
    <property type="match status" value="1"/>
</dbReference>
<dbReference type="AlphaFoldDB" id="A0A6U3SK19"/>
<dbReference type="EMBL" id="HBGS01023427">
    <property type="protein sequence ID" value="CAD9414305.1"/>
    <property type="molecule type" value="Transcribed_RNA"/>
</dbReference>
<dbReference type="GO" id="GO:0071011">
    <property type="term" value="C:precatalytic spliceosome"/>
    <property type="evidence" value="ECO:0007669"/>
    <property type="project" value="TreeGrafter"/>
</dbReference>
<dbReference type="GO" id="GO:0046540">
    <property type="term" value="C:U4/U6 x U5 tri-snRNP complex"/>
    <property type="evidence" value="ECO:0007669"/>
    <property type="project" value="TreeGrafter"/>
</dbReference>
<feature type="compositionally biased region" description="Polar residues" evidence="10">
    <location>
        <begin position="89"/>
        <end position="106"/>
    </location>
</feature>
<keyword evidence="7 9" id="KW-0539">Nucleus</keyword>
<evidence type="ECO:0000313" key="13">
    <source>
        <dbReference type="EMBL" id="CAD9414305.1"/>
    </source>
</evidence>
<dbReference type="EMBL" id="HBGS01023425">
    <property type="protein sequence ID" value="CAD9414300.1"/>
    <property type="molecule type" value="Transcribed_RNA"/>
</dbReference>
<dbReference type="InterPro" id="IPR047575">
    <property type="entry name" value="Sm"/>
</dbReference>
<evidence type="ECO:0000259" key="11">
    <source>
        <dbReference type="PROSITE" id="PS52002"/>
    </source>
</evidence>
<evidence type="ECO:0000256" key="7">
    <source>
        <dbReference type="ARBA" id="ARBA00023242"/>
    </source>
</evidence>
<protein>
    <recommendedName>
        <fullName evidence="9">U6 snRNA-associated Sm-like protein LSm2</fullName>
    </recommendedName>
</protein>
<sequence>MATFQFNSFFKTLIGKEIAVELKNDVALTGTLHSVDQYLNIKLTDVQVVDAERFPQLTAMKNCFIRGSVVRYVQIPGAEVDTELLQDAARQQNKEATTQQTPAPAR</sequence>
<name>A0A6U3SK19_9STRA</name>
<keyword evidence="8 9" id="KW-0687">Ribonucleoprotein</keyword>
<dbReference type="PIRSF" id="PIRSF016394">
    <property type="entry name" value="U6_snRNA_Lsm2"/>
    <property type="match status" value="1"/>
</dbReference>
<keyword evidence="3 9" id="KW-0507">mRNA processing</keyword>
<dbReference type="InterPro" id="IPR016654">
    <property type="entry name" value="U6_snRNA_Lsm2"/>
</dbReference>
<dbReference type="GO" id="GO:0003723">
    <property type="term" value="F:RNA binding"/>
    <property type="evidence" value="ECO:0007669"/>
    <property type="project" value="UniProtKB-UniRule"/>
</dbReference>
<evidence type="ECO:0000256" key="1">
    <source>
        <dbReference type="ARBA" id="ARBA00004123"/>
    </source>
</evidence>
<dbReference type="PANTHER" id="PTHR13829">
    <property type="entry name" value="SNRNP CORE PROTEIN FAMILY MEMBER"/>
    <property type="match status" value="1"/>
</dbReference>
<dbReference type="Pfam" id="PF01423">
    <property type="entry name" value="LSM"/>
    <property type="match status" value="1"/>
</dbReference>
<proteinExistence type="inferred from homology"/>
<evidence type="ECO:0000256" key="2">
    <source>
        <dbReference type="ARBA" id="ARBA00006850"/>
    </source>
</evidence>
<dbReference type="GO" id="GO:1990726">
    <property type="term" value="C:Lsm1-7-Pat1 complex"/>
    <property type="evidence" value="ECO:0007669"/>
    <property type="project" value="TreeGrafter"/>
</dbReference>
<evidence type="ECO:0000256" key="10">
    <source>
        <dbReference type="SAM" id="MobiDB-lite"/>
    </source>
</evidence>
<evidence type="ECO:0000313" key="12">
    <source>
        <dbReference type="EMBL" id="CAD9414300.1"/>
    </source>
</evidence>
<evidence type="ECO:0000256" key="6">
    <source>
        <dbReference type="ARBA" id="ARBA00023187"/>
    </source>
</evidence>
<evidence type="ECO:0000256" key="9">
    <source>
        <dbReference type="PIRNR" id="PIRNR016394"/>
    </source>
</evidence>
<dbReference type="GO" id="GO:0071013">
    <property type="term" value="C:catalytic step 2 spliceosome"/>
    <property type="evidence" value="ECO:0007669"/>
    <property type="project" value="TreeGrafter"/>
</dbReference>
<feature type="region of interest" description="Disordered" evidence="10">
    <location>
        <begin position="86"/>
        <end position="106"/>
    </location>
</feature>
<dbReference type="GO" id="GO:0000398">
    <property type="term" value="P:mRNA splicing, via spliceosome"/>
    <property type="evidence" value="ECO:0007669"/>
    <property type="project" value="UniProtKB-UniRule"/>
</dbReference>
<gene>
    <name evidence="12" type="ORF">DSPE1174_LOCUS11905</name>
    <name evidence="13" type="ORF">DSPE1174_LOCUS11907</name>
</gene>
<dbReference type="SUPFAM" id="SSF50182">
    <property type="entry name" value="Sm-like ribonucleoproteins"/>
    <property type="match status" value="1"/>
</dbReference>
<dbReference type="CDD" id="cd01725">
    <property type="entry name" value="LSm2"/>
    <property type="match status" value="1"/>
</dbReference>
<accession>A0A6U3SK19</accession>
<reference evidence="12" key="1">
    <citation type="submission" date="2021-01" db="EMBL/GenBank/DDBJ databases">
        <authorList>
            <person name="Corre E."/>
            <person name="Pelletier E."/>
            <person name="Niang G."/>
            <person name="Scheremetjew M."/>
            <person name="Finn R."/>
            <person name="Kale V."/>
            <person name="Holt S."/>
            <person name="Cochrane G."/>
            <person name="Meng A."/>
            <person name="Brown T."/>
            <person name="Cohen L."/>
        </authorList>
    </citation>
    <scope>NUCLEOTIDE SEQUENCE</scope>
    <source>
        <strain evidence="12">CCMP1381</strain>
    </source>
</reference>